<evidence type="ECO:0000256" key="1">
    <source>
        <dbReference type="SAM" id="Phobius"/>
    </source>
</evidence>
<accession>A0A1G7QVZ8</accession>
<feature type="transmembrane region" description="Helical" evidence="1">
    <location>
        <begin position="12"/>
        <end position="28"/>
    </location>
</feature>
<keyword evidence="1" id="KW-0812">Transmembrane</keyword>
<gene>
    <name evidence="2" type="ORF">SAMN04488121_103213</name>
</gene>
<evidence type="ECO:0000313" key="3">
    <source>
        <dbReference type="Proteomes" id="UP000199045"/>
    </source>
</evidence>
<evidence type="ECO:0000313" key="2">
    <source>
        <dbReference type="EMBL" id="SDG02624.1"/>
    </source>
</evidence>
<dbReference type="EMBL" id="FNBN01000003">
    <property type="protein sequence ID" value="SDG02624.1"/>
    <property type="molecule type" value="Genomic_DNA"/>
</dbReference>
<protein>
    <submittedName>
        <fullName evidence="2">Uncharacterized protein</fullName>
    </submittedName>
</protein>
<proteinExistence type="predicted"/>
<dbReference type="AlphaFoldDB" id="A0A1G7QVZ8"/>
<dbReference type="Proteomes" id="UP000199045">
    <property type="component" value="Unassembled WGS sequence"/>
</dbReference>
<sequence length="38" mass="4358">MLKNISSLERMLLVSVSFTMFGIVYFTLKQFSGKLINT</sequence>
<keyword evidence="1" id="KW-0472">Membrane</keyword>
<name>A0A1G7QVZ8_CHIFI</name>
<keyword evidence="1" id="KW-1133">Transmembrane helix</keyword>
<reference evidence="2 3" key="1">
    <citation type="submission" date="2016-10" db="EMBL/GenBank/DDBJ databases">
        <authorList>
            <person name="de Groot N.N."/>
        </authorList>
    </citation>
    <scope>NUCLEOTIDE SEQUENCE [LARGE SCALE GENOMIC DNA]</scope>
    <source>
        <strain evidence="2 3">DSM 527</strain>
    </source>
</reference>
<organism evidence="2 3">
    <name type="scientific">Chitinophaga filiformis</name>
    <name type="common">Myxococcus filiformis</name>
    <name type="synonym">Flexibacter filiformis</name>
    <dbReference type="NCBI Taxonomy" id="104663"/>
    <lineage>
        <taxon>Bacteria</taxon>
        <taxon>Pseudomonadati</taxon>
        <taxon>Bacteroidota</taxon>
        <taxon>Chitinophagia</taxon>
        <taxon>Chitinophagales</taxon>
        <taxon>Chitinophagaceae</taxon>
        <taxon>Chitinophaga</taxon>
    </lineage>
</organism>